<gene>
    <name evidence="2" type="ORF">EYF80_044209</name>
</gene>
<dbReference type="EMBL" id="SRLO01000837">
    <property type="protein sequence ID" value="TNN45595.1"/>
    <property type="molecule type" value="Genomic_DNA"/>
</dbReference>
<dbReference type="Proteomes" id="UP000314294">
    <property type="component" value="Unassembled WGS sequence"/>
</dbReference>
<sequence>MPGTPTKREDGDNLLPEDTTMIRVTEAQVPNMSFQEYEDKGQRSTTNAEYKDQGRFEQGNGH</sequence>
<reference evidence="2 3" key="1">
    <citation type="submission" date="2019-03" db="EMBL/GenBank/DDBJ databases">
        <title>First draft genome of Liparis tanakae, snailfish: a comprehensive survey of snailfish specific genes.</title>
        <authorList>
            <person name="Kim W."/>
            <person name="Song I."/>
            <person name="Jeong J.-H."/>
            <person name="Kim D."/>
            <person name="Kim S."/>
            <person name="Ryu S."/>
            <person name="Song J.Y."/>
            <person name="Lee S.K."/>
        </authorList>
    </citation>
    <scope>NUCLEOTIDE SEQUENCE [LARGE SCALE GENOMIC DNA]</scope>
    <source>
        <tissue evidence="2">Muscle</tissue>
    </source>
</reference>
<dbReference type="AlphaFoldDB" id="A0A4Z2FXI4"/>
<accession>A0A4Z2FXI4</accession>
<comment type="caution">
    <text evidence="2">The sequence shown here is derived from an EMBL/GenBank/DDBJ whole genome shotgun (WGS) entry which is preliminary data.</text>
</comment>
<name>A0A4Z2FXI4_9TELE</name>
<organism evidence="2 3">
    <name type="scientific">Liparis tanakae</name>
    <name type="common">Tanaka's snailfish</name>
    <dbReference type="NCBI Taxonomy" id="230148"/>
    <lineage>
        <taxon>Eukaryota</taxon>
        <taxon>Metazoa</taxon>
        <taxon>Chordata</taxon>
        <taxon>Craniata</taxon>
        <taxon>Vertebrata</taxon>
        <taxon>Euteleostomi</taxon>
        <taxon>Actinopterygii</taxon>
        <taxon>Neopterygii</taxon>
        <taxon>Teleostei</taxon>
        <taxon>Neoteleostei</taxon>
        <taxon>Acanthomorphata</taxon>
        <taxon>Eupercaria</taxon>
        <taxon>Perciformes</taxon>
        <taxon>Cottioidei</taxon>
        <taxon>Cottales</taxon>
        <taxon>Liparidae</taxon>
        <taxon>Liparis</taxon>
    </lineage>
</organism>
<evidence type="ECO:0000256" key="1">
    <source>
        <dbReference type="SAM" id="MobiDB-lite"/>
    </source>
</evidence>
<proteinExistence type="predicted"/>
<evidence type="ECO:0000313" key="3">
    <source>
        <dbReference type="Proteomes" id="UP000314294"/>
    </source>
</evidence>
<protein>
    <submittedName>
        <fullName evidence="2">Uncharacterized protein</fullName>
    </submittedName>
</protein>
<feature type="region of interest" description="Disordered" evidence="1">
    <location>
        <begin position="28"/>
        <end position="62"/>
    </location>
</feature>
<keyword evidence="3" id="KW-1185">Reference proteome</keyword>
<evidence type="ECO:0000313" key="2">
    <source>
        <dbReference type="EMBL" id="TNN45595.1"/>
    </source>
</evidence>